<keyword evidence="6" id="KW-1185">Reference proteome</keyword>
<dbReference type="PRINTS" id="PR00032">
    <property type="entry name" value="HTHARAC"/>
</dbReference>
<evidence type="ECO:0000313" key="5">
    <source>
        <dbReference type="EMBL" id="TWI87773.1"/>
    </source>
</evidence>
<dbReference type="SMART" id="SM00342">
    <property type="entry name" value="HTH_ARAC"/>
    <property type="match status" value="1"/>
</dbReference>
<comment type="caution">
    <text evidence="5">The sequence shown here is derived from an EMBL/GenBank/DDBJ whole genome shotgun (WGS) entry which is preliminary data.</text>
</comment>
<keyword evidence="1" id="KW-0805">Transcription regulation</keyword>
<feature type="domain" description="HTH araC/xylS-type" evidence="4">
    <location>
        <begin position="241"/>
        <end position="339"/>
    </location>
</feature>
<dbReference type="InterPro" id="IPR018060">
    <property type="entry name" value="HTH_AraC"/>
</dbReference>
<dbReference type="AlphaFoldDB" id="A0A562T2W7"/>
<reference evidence="5 6" key="1">
    <citation type="journal article" date="2013" name="Stand. Genomic Sci.">
        <title>Genomic Encyclopedia of Type Strains, Phase I: The one thousand microbial genomes (KMG-I) project.</title>
        <authorList>
            <person name="Kyrpides N.C."/>
            <person name="Woyke T."/>
            <person name="Eisen J.A."/>
            <person name="Garrity G."/>
            <person name="Lilburn T.G."/>
            <person name="Beck B.J."/>
            <person name="Whitman W.B."/>
            <person name="Hugenholtz P."/>
            <person name="Klenk H.P."/>
        </authorList>
    </citation>
    <scope>NUCLEOTIDE SEQUENCE [LARGE SCALE GENOMIC DNA]</scope>
    <source>
        <strain evidence="5 6">DSM 13484</strain>
    </source>
</reference>
<evidence type="ECO:0000256" key="1">
    <source>
        <dbReference type="ARBA" id="ARBA00023015"/>
    </source>
</evidence>
<dbReference type="GO" id="GO:0043565">
    <property type="term" value="F:sequence-specific DNA binding"/>
    <property type="evidence" value="ECO:0007669"/>
    <property type="project" value="InterPro"/>
</dbReference>
<dbReference type="GO" id="GO:0003700">
    <property type="term" value="F:DNA-binding transcription factor activity"/>
    <property type="evidence" value="ECO:0007669"/>
    <property type="project" value="InterPro"/>
</dbReference>
<evidence type="ECO:0000313" key="6">
    <source>
        <dbReference type="Proteomes" id="UP000316778"/>
    </source>
</evidence>
<dbReference type="InterPro" id="IPR009057">
    <property type="entry name" value="Homeodomain-like_sf"/>
</dbReference>
<accession>A0A562T2W7</accession>
<dbReference type="InterPro" id="IPR020449">
    <property type="entry name" value="Tscrpt_reg_AraC-type_HTH"/>
</dbReference>
<dbReference type="Proteomes" id="UP000316778">
    <property type="component" value="Unassembled WGS sequence"/>
</dbReference>
<keyword evidence="3" id="KW-0804">Transcription</keyword>
<name>A0A562T2W7_CHIJA</name>
<evidence type="ECO:0000256" key="2">
    <source>
        <dbReference type="ARBA" id="ARBA00023125"/>
    </source>
</evidence>
<dbReference type="PROSITE" id="PS00041">
    <property type="entry name" value="HTH_ARAC_FAMILY_1"/>
    <property type="match status" value="1"/>
</dbReference>
<sequence length="347" mass="39871">MTAPLLLPSVHFEVSKVMKARIRIYDQLPDHYKSYYVDGATIYYVDGPFGCYFTQEIRNEDWSVLWFQSFIKSSSFAIYPCASLPAVVFYCGIQGSLSGYLNGVGRLLLKEAQYSIFYMPKSVVSVKLFRGAYDGVFLSLSKPFLEGFASKYESLKDVYNSYLEEAIEGQLLKAHQLGSTAWTLLSEMRARVHKAPADRFFFLDNHIRELLFGYLTSSPTTLRNVSDPVMTVSAVYTEQVRKAAKYMEENYDRELTIPEIAKIINMGYSSFIQAFKKEYDLAPHQFLKKCRLQKALLLLEETNEKIISVSIAVGYNNPSHFIKVFTKYFGISPFSYRNKRKRNLEKG</sequence>
<dbReference type="Pfam" id="PF12833">
    <property type="entry name" value="HTH_18"/>
    <property type="match status" value="1"/>
</dbReference>
<organism evidence="5 6">
    <name type="scientific">Chitinophaga japonensis</name>
    <name type="common">Flexibacter japonensis</name>
    <dbReference type="NCBI Taxonomy" id="104662"/>
    <lineage>
        <taxon>Bacteria</taxon>
        <taxon>Pseudomonadati</taxon>
        <taxon>Bacteroidota</taxon>
        <taxon>Chitinophagia</taxon>
        <taxon>Chitinophagales</taxon>
        <taxon>Chitinophagaceae</taxon>
        <taxon>Chitinophaga</taxon>
    </lineage>
</organism>
<keyword evidence="2 5" id="KW-0238">DNA-binding</keyword>
<dbReference type="Gene3D" id="1.10.10.60">
    <property type="entry name" value="Homeodomain-like"/>
    <property type="match status" value="2"/>
</dbReference>
<dbReference type="PROSITE" id="PS01124">
    <property type="entry name" value="HTH_ARAC_FAMILY_2"/>
    <property type="match status" value="1"/>
</dbReference>
<dbReference type="SUPFAM" id="SSF46689">
    <property type="entry name" value="Homeodomain-like"/>
    <property type="match status" value="2"/>
</dbReference>
<evidence type="ECO:0000256" key="3">
    <source>
        <dbReference type="ARBA" id="ARBA00023163"/>
    </source>
</evidence>
<proteinExistence type="predicted"/>
<dbReference type="PANTHER" id="PTHR43280:SF2">
    <property type="entry name" value="HTH-TYPE TRANSCRIPTIONAL REGULATOR EXSA"/>
    <property type="match status" value="1"/>
</dbReference>
<evidence type="ECO:0000259" key="4">
    <source>
        <dbReference type="PROSITE" id="PS01124"/>
    </source>
</evidence>
<gene>
    <name evidence="5" type="ORF">LX66_1844</name>
</gene>
<dbReference type="EMBL" id="VLLG01000003">
    <property type="protein sequence ID" value="TWI87773.1"/>
    <property type="molecule type" value="Genomic_DNA"/>
</dbReference>
<dbReference type="PANTHER" id="PTHR43280">
    <property type="entry name" value="ARAC-FAMILY TRANSCRIPTIONAL REGULATOR"/>
    <property type="match status" value="1"/>
</dbReference>
<protein>
    <submittedName>
        <fullName evidence="5">AraC-like DNA-binding protein</fullName>
    </submittedName>
</protein>
<dbReference type="InterPro" id="IPR018062">
    <property type="entry name" value="HTH_AraC-typ_CS"/>
</dbReference>